<evidence type="ECO:0008006" key="3">
    <source>
        <dbReference type="Google" id="ProtNLM"/>
    </source>
</evidence>
<evidence type="ECO:0000313" key="2">
    <source>
        <dbReference type="Proteomes" id="UP000505355"/>
    </source>
</evidence>
<gene>
    <name evidence="1" type="ORF">HQ865_21610</name>
</gene>
<dbReference type="RefSeq" id="WP_173416898.1">
    <property type="nucleotide sequence ID" value="NZ_CP054139.1"/>
</dbReference>
<reference evidence="1 2" key="1">
    <citation type="submission" date="2020-05" db="EMBL/GenBank/DDBJ databases">
        <title>Mucilaginibacter mali sp. nov.</title>
        <authorList>
            <person name="Kim H.S."/>
            <person name="Lee K.C."/>
            <person name="Suh M.K."/>
            <person name="Kim J.-S."/>
            <person name="Han K.-I."/>
            <person name="Eom M.K."/>
            <person name="Shin Y.K."/>
            <person name="Lee J.-S."/>
        </authorList>
    </citation>
    <scope>NUCLEOTIDE SEQUENCE [LARGE SCALE GENOMIC DNA]</scope>
    <source>
        <strain evidence="1 2">G2-14</strain>
    </source>
</reference>
<name>A0A7D4Q6A9_9SPHI</name>
<organism evidence="1 2">
    <name type="scientific">Mucilaginibacter mali</name>
    <dbReference type="NCBI Taxonomy" id="2740462"/>
    <lineage>
        <taxon>Bacteria</taxon>
        <taxon>Pseudomonadati</taxon>
        <taxon>Bacteroidota</taxon>
        <taxon>Sphingobacteriia</taxon>
        <taxon>Sphingobacteriales</taxon>
        <taxon>Sphingobacteriaceae</taxon>
        <taxon>Mucilaginibacter</taxon>
    </lineage>
</organism>
<evidence type="ECO:0000313" key="1">
    <source>
        <dbReference type="EMBL" id="QKJ32247.1"/>
    </source>
</evidence>
<dbReference type="AlphaFoldDB" id="A0A7D4Q6A9"/>
<dbReference type="KEGG" id="mmab:HQ865_21610"/>
<keyword evidence="2" id="KW-1185">Reference proteome</keyword>
<dbReference type="EMBL" id="CP054139">
    <property type="protein sequence ID" value="QKJ32247.1"/>
    <property type="molecule type" value="Genomic_DNA"/>
</dbReference>
<sequence length="74" mass="8935">MTLVELKNSIHEKIDNLNDTHFLEMVNDLLIQKNVFVIPEHMKEGIRQGEDDIRNGRVFTMEDFEKKYEEWLKE</sequence>
<dbReference type="Proteomes" id="UP000505355">
    <property type="component" value="Chromosome"/>
</dbReference>
<proteinExistence type="predicted"/>
<accession>A0A7D4Q6A9</accession>
<protein>
    <recommendedName>
        <fullName evidence="3">Addiction module component</fullName>
    </recommendedName>
</protein>